<dbReference type="RefSeq" id="XP_047764819.1">
    <property type="nucleotide sequence ID" value="XM_047909042.1"/>
</dbReference>
<evidence type="ECO:0000313" key="2">
    <source>
        <dbReference type="EMBL" id="UJO20453.1"/>
    </source>
</evidence>
<keyword evidence="1" id="KW-0732">Signal</keyword>
<evidence type="ECO:0000256" key="1">
    <source>
        <dbReference type="SAM" id="SignalP"/>
    </source>
</evidence>
<protein>
    <submittedName>
        <fullName evidence="2">Uncharacterized protein</fullName>
    </submittedName>
</protein>
<reference evidence="2" key="2">
    <citation type="journal article" date="2022" name="Microb. Genom.">
        <title>A chromosome-scale genome assembly of the tomato pathogen Cladosporium fulvum reveals a compartmentalized genome architecture and the presence of a dispensable chromosome.</title>
        <authorList>
            <person name="Zaccaron A.Z."/>
            <person name="Chen L.H."/>
            <person name="Samaras A."/>
            <person name="Stergiopoulos I."/>
        </authorList>
    </citation>
    <scope>NUCLEOTIDE SEQUENCE</scope>
    <source>
        <strain evidence="2">Race5_Kim</strain>
    </source>
</reference>
<gene>
    <name evidence="2" type="ORF">CLAFUR5_09894</name>
</gene>
<accession>A0A9Q8US59</accession>
<dbReference type="GeneID" id="71989772"/>
<reference evidence="2" key="1">
    <citation type="submission" date="2021-12" db="EMBL/GenBank/DDBJ databases">
        <authorList>
            <person name="Zaccaron A."/>
            <person name="Stergiopoulos I."/>
        </authorList>
    </citation>
    <scope>NUCLEOTIDE SEQUENCE</scope>
    <source>
        <strain evidence="2">Race5_Kim</strain>
    </source>
</reference>
<evidence type="ECO:0000313" key="3">
    <source>
        <dbReference type="Proteomes" id="UP000756132"/>
    </source>
</evidence>
<organism evidence="2 3">
    <name type="scientific">Passalora fulva</name>
    <name type="common">Tomato leaf mold</name>
    <name type="synonym">Cladosporium fulvum</name>
    <dbReference type="NCBI Taxonomy" id="5499"/>
    <lineage>
        <taxon>Eukaryota</taxon>
        <taxon>Fungi</taxon>
        <taxon>Dikarya</taxon>
        <taxon>Ascomycota</taxon>
        <taxon>Pezizomycotina</taxon>
        <taxon>Dothideomycetes</taxon>
        <taxon>Dothideomycetidae</taxon>
        <taxon>Mycosphaerellales</taxon>
        <taxon>Mycosphaerellaceae</taxon>
        <taxon>Fulvia</taxon>
    </lineage>
</organism>
<sequence length="245" mass="26774">MIPPYTAILALASTTLAAPTLSARENFDESWDDPFIPEPISFEIRNAGAQCDYQLVYERFSVDNRYSIDYIAEYADGSQTKVNGLSGTLARDKLWLVDGLEEDRAFQVVFFQDICSSGTAPSSFRVNARLKGGFTYENNWTSDSFDITEGSLPGNPQNVQISSAEDSSTVSWDAVQGASGYVAIVRWLVDSELGPDSIPFVWAREVGADATSFTYDRDFTSASVVAIGDNVAFTPLDVAYDVTPS</sequence>
<dbReference type="SUPFAM" id="SSF49265">
    <property type="entry name" value="Fibronectin type III"/>
    <property type="match status" value="1"/>
</dbReference>
<dbReference type="EMBL" id="CP090169">
    <property type="protein sequence ID" value="UJO20453.1"/>
    <property type="molecule type" value="Genomic_DNA"/>
</dbReference>
<dbReference type="AlphaFoldDB" id="A0A9Q8US59"/>
<dbReference type="Proteomes" id="UP000756132">
    <property type="component" value="Chromosome 7"/>
</dbReference>
<keyword evidence="3" id="KW-1185">Reference proteome</keyword>
<dbReference type="InterPro" id="IPR036116">
    <property type="entry name" value="FN3_sf"/>
</dbReference>
<name>A0A9Q8US59_PASFU</name>
<proteinExistence type="predicted"/>
<dbReference type="KEGG" id="ffu:CLAFUR5_09894"/>
<feature type="chain" id="PRO_5040452387" evidence="1">
    <location>
        <begin position="18"/>
        <end position="245"/>
    </location>
</feature>
<feature type="signal peptide" evidence="1">
    <location>
        <begin position="1"/>
        <end position="17"/>
    </location>
</feature>